<evidence type="ECO:0000313" key="10">
    <source>
        <dbReference type="Proteomes" id="UP000077315"/>
    </source>
</evidence>
<feature type="region of interest" description="Disordered" evidence="6">
    <location>
        <begin position="482"/>
        <end position="571"/>
    </location>
</feature>
<dbReference type="STRING" id="763407.A0A163DPS8"/>
<dbReference type="InterPro" id="IPR001293">
    <property type="entry name" value="Znf_TRAF"/>
</dbReference>
<dbReference type="RefSeq" id="XP_018290790.1">
    <property type="nucleotide sequence ID" value="XM_018438498.1"/>
</dbReference>
<dbReference type="InterPro" id="IPR013083">
    <property type="entry name" value="Znf_RING/FYVE/PHD"/>
</dbReference>
<keyword evidence="5" id="KW-0175">Coiled coil</keyword>
<feature type="region of interest" description="Disordered" evidence="6">
    <location>
        <begin position="337"/>
        <end position="356"/>
    </location>
</feature>
<organism evidence="9 10">
    <name type="scientific">Phycomyces blakesleeanus (strain ATCC 8743b / DSM 1359 / FGSC 10004 / NBRC 33097 / NRRL 1555)</name>
    <dbReference type="NCBI Taxonomy" id="763407"/>
    <lineage>
        <taxon>Eukaryota</taxon>
        <taxon>Fungi</taxon>
        <taxon>Fungi incertae sedis</taxon>
        <taxon>Mucoromycota</taxon>
        <taxon>Mucoromycotina</taxon>
        <taxon>Mucoromycetes</taxon>
        <taxon>Mucorales</taxon>
        <taxon>Phycomycetaceae</taxon>
        <taxon>Phycomyces</taxon>
    </lineage>
</organism>
<evidence type="ECO:0008006" key="11">
    <source>
        <dbReference type="Google" id="ProtNLM"/>
    </source>
</evidence>
<evidence type="ECO:0000259" key="7">
    <source>
        <dbReference type="PROSITE" id="PS50089"/>
    </source>
</evidence>
<dbReference type="PROSITE" id="PS50145">
    <property type="entry name" value="ZF_TRAF"/>
    <property type="match status" value="1"/>
</dbReference>
<keyword evidence="1 4" id="KW-0479">Metal-binding</keyword>
<dbReference type="Gene3D" id="3.30.40.10">
    <property type="entry name" value="Zinc/RING finger domain, C3HC4 (zinc finger)"/>
    <property type="match status" value="2"/>
</dbReference>
<feature type="compositionally biased region" description="Basic and acidic residues" evidence="6">
    <location>
        <begin position="519"/>
        <end position="528"/>
    </location>
</feature>
<proteinExistence type="predicted"/>
<dbReference type="GeneID" id="28999404"/>
<evidence type="ECO:0000313" key="9">
    <source>
        <dbReference type="EMBL" id="OAD72750.1"/>
    </source>
</evidence>
<keyword evidence="3 4" id="KW-0862">Zinc</keyword>
<feature type="domain" description="RING-type" evidence="7">
    <location>
        <begin position="18"/>
        <end position="58"/>
    </location>
</feature>
<dbReference type="Pfam" id="PF00097">
    <property type="entry name" value="zf-C3HC4"/>
    <property type="match status" value="1"/>
</dbReference>
<evidence type="ECO:0000256" key="1">
    <source>
        <dbReference type="ARBA" id="ARBA00022723"/>
    </source>
</evidence>
<reference evidence="10" key="1">
    <citation type="submission" date="2015-06" db="EMBL/GenBank/DDBJ databases">
        <title>Expansion of signal transduction pathways in fungi by whole-genome duplication.</title>
        <authorList>
            <consortium name="DOE Joint Genome Institute"/>
            <person name="Corrochano L.M."/>
            <person name="Kuo A."/>
            <person name="Marcet-Houben M."/>
            <person name="Polaino S."/>
            <person name="Salamov A."/>
            <person name="Villalobos J.M."/>
            <person name="Alvarez M.I."/>
            <person name="Avalos J."/>
            <person name="Benito E.P."/>
            <person name="Benoit I."/>
            <person name="Burger G."/>
            <person name="Camino L.P."/>
            <person name="Canovas D."/>
            <person name="Cerda-Olmedo E."/>
            <person name="Cheng J.-F."/>
            <person name="Dominguez A."/>
            <person name="Elias M."/>
            <person name="Eslava A.P."/>
            <person name="Glaser F."/>
            <person name="Grimwood J."/>
            <person name="Gutierrez G."/>
            <person name="Heitman J."/>
            <person name="Henrissat B."/>
            <person name="Iturriaga E.A."/>
            <person name="Lang B.F."/>
            <person name="Lavin J.L."/>
            <person name="Lee S."/>
            <person name="Li W."/>
            <person name="Lindquist E."/>
            <person name="Lopez-Garcia S."/>
            <person name="Luque E.M."/>
            <person name="Marcos A.T."/>
            <person name="Martin J."/>
            <person name="McCluskey K."/>
            <person name="Medina H.R."/>
            <person name="Miralles-Duran A."/>
            <person name="Miyazaki A."/>
            <person name="Munoz-Torres E."/>
            <person name="Oguiza J.A."/>
            <person name="Ohm R."/>
            <person name="Olmedo M."/>
            <person name="Orejas M."/>
            <person name="Ortiz-Castellanos L."/>
            <person name="Pisabarro A.G."/>
            <person name="Rodriguez-Romero J."/>
            <person name="Ruiz-Herrera J."/>
            <person name="Ruiz-Vazquez R."/>
            <person name="Sanz C."/>
            <person name="Schackwitz W."/>
            <person name="Schmutz J."/>
            <person name="Shahriari M."/>
            <person name="Shelest E."/>
            <person name="Silva-Franco F."/>
            <person name="Soanes D."/>
            <person name="Syed K."/>
            <person name="Tagua V.G."/>
            <person name="Talbot N.J."/>
            <person name="Thon M."/>
            <person name="De vries R.P."/>
            <person name="Wiebenga A."/>
            <person name="Yadav J.S."/>
            <person name="Braun E.L."/>
            <person name="Baker S."/>
            <person name="Garre V."/>
            <person name="Horwitz B."/>
            <person name="Torres-Martinez S."/>
            <person name="Idnurm A."/>
            <person name="Herrera-Estrella A."/>
            <person name="Gabaldon T."/>
            <person name="Grigoriev I.V."/>
        </authorList>
    </citation>
    <scope>NUCLEOTIDE SEQUENCE [LARGE SCALE GENOMIC DNA]</scope>
    <source>
        <strain evidence="10">NRRL 1555(-)</strain>
    </source>
</reference>
<feature type="compositionally biased region" description="Low complexity" evidence="6">
    <location>
        <begin position="541"/>
        <end position="550"/>
    </location>
</feature>
<feature type="region of interest" description="Disordered" evidence="6">
    <location>
        <begin position="270"/>
        <end position="295"/>
    </location>
</feature>
<dbReference type="EMBL" id="KV440982">
    <property type="protein sequence ID" value="OAD72750.1"/>
    <property type="molecule type" value="Genomic_DNA"/>
</dbReference>
<gene>
    <name evidence="9" type="ORF">PHYBLDRAFT_181600</name>
</gene>
<keyword evidence="2 4" id="KW-0863">Zinc-finger</keyword>
<feature type="domain" description="TRAF-type" evidence="8">
    <location>
        <begin position="100"/>
        <end position="149"/>
    </location>
</feature>
<evidence type="ECO:0000256" key="2">
    <source>
        <dbReference type="ARBA" id="ARBA00022771"/>
    </source>
</evidence>
<dbReference type="InParanoid" id="A0A163DPS8"/>
<feature type="zinc finger region" description="TRAF-type" evidence="4">
    <location>
        <begin position="100"/>
        <end position="149"/>
    </location>
</feature>
<dbReference type="PANTHER" id="PTHR10131">
    <property type="entry name" value="TNF RECEPTOR ASSOCIATED FACTOR"/>
    <property type="match status" value="1"/>
</dbReference>
<evidence type="ECO:0000256" key="5">
    <source>
        <dbReference type="SAM" id="Coils"/>
    </source>
</evidence>
<feature type="compositionally biased region" description="Polar residues" evidence="6">
    <location>
        <begin position="485"/>
        <end position="496"/>
    </location>
</feature>
<sequence>MGARKDVLIEGPCPDLFCGLCQDLLDEPIQVRCPEDHIFCKRCITNYIEQNDVCPFCQTTIDPTQFQPSKFVMRQIGRLPVYCVYRNTGCSWQGLFYEDHSNQCEHQPADCPNKEQGCVDILRTMDLEHHKSQCTYELISCPNHMPGCTPFLRKDILIHERQCRSYPCTYAAEGCPFFGTLQERIAHEDTYCGKLHSRLLQLEQECEQLKKLLSEQRVSQNTLLQSAPSMLQSSDEQIRPESIQNDSTMADLDLLHQVLNNDAFPAMSFLNNTNSSTTNSTNNNNTNDTNNNINNINSIKTTNIDTTTHPIHTNEFMDFSISLPGFAFPTNLTTSPPIPAPTQLAASSAPKRSSNGKRIRYSKNVRLAHSALRIARQQGTYHENNPDNLHTGDAILQGLDIAGSASGQRVDKSLLATQSNVELKDLLTQQQGHLPNVSSAPLSGHQFPLYDLDEMAKFLSEMPMPADSNIPKPCLESAVVEKTVPNPSQLTNASTAKSRKDDTGSTSGTSTTTRKKKASAKDRKKEEPEQSLPRSPPNPGSPNNHASPPSTAAPKRRPMFVLASSYLTNYK</sequence>
<dbReference type="SUPFAM" id="SSF49599">
    <property type="entry name" value="TRAF domain-like"/>
    <property type="match status" value="1"/>
</dbReference>
<name>A0A163DPS8_PHYB8</name>
<dbReference type="PROSITE" id="PS50089">
    <property type="entry name" value="ZF_RING_2"/>
    <property type="match status" value="1"/>
</dbReference>
<evidence type="ECO:0000256" key="6">
    <source>
        <dbReference type="SAM" id="MobiDB-lite"/>
    </source>
</evidence>
<evidence type="ECO:0000256" key="3">
    <source>
        <dbReference type="ARBA" id="ARBA00022833"/>
    </source>
</evidence>
<protein>
    <recommendedName>
        <fullName evidence="11">RING-type domain-containing protein</fullName>
    </recommendedName>
</protein>
<dbReference type="InterPro" id="IPR018957">
    <property type="entry name" value="Znf_C3HC4_RING-type"/>
</dbReference>
<dbReference type="InterPro" id="IPR001841">
    <property type="entry name" value="Znf_RING"/>
</dbReference>
<feature type="compositionally biased region" description="Low complexity" evidence="6">
    <location>
        <begin position="271"/>
        <end position="295"/>
    </location>
</feature>
<feature type="coiled-coil region" evidence="5">
    <location>
        <begin position="192"/>
        <end position="219"/>
    </location>
</feature>
<dbReference type="PANTHER" id="PTHR10131:SF94">
    <property type="entry name" value="TNF RECEPTOR-ASSOCIATED FACTOR 4"/>
    <property type="match status" value="1"/>
</dbReference>
<dbReference type="AlphaFoldDB" id="A0A163DPS8"/>
<keyword evidence="10" id="KW-1185">Reference proteome</keyword>
<evidence type="ECO:0000256" key="4">
    <source>
        <dbReference type="PROSITE-ProRule" id="PRU00207"/>
    </source>
</evidence>
<feature type="compositionally biased region" description="Polar residues" evidence="6">
    <location>
        <begin position="344"/>
        <end position="353"/>
    </location>
</feature>
<dbReference type="Proteomes" id="UP000077315">
    <property type="component" value="Unassembled WGS sequence"/>
</dbReference>
<dbReference type="VEuPathDB" id="FungiDB:PHYBLDRAFT_181600"/>
<dbReference type="GO" id="GO:0008270">
    <property type="term" value="F:zinc ion binding"/>
    <property type="evidence" value="ECO:0007669"/>
    <property type="project" value="UniProtKB-KW"/>
</dbReference>
<dbReference type="OrthoDB" id="9049620at2759"/>
<dbReference type="SUPFAM" id="SSF57850">
    <property type="entry name" value="RING/U-box"/>
    <property type="match status" value="1"/>
</dbReference>
<accession>A0A163DPS8</accession>
<evidence type="ECO:0000259" key="8">
    <source>
        <dbReference type="PROSITE" id="PS50145"/>
    </source>
</evidence>